<keyword evidence="3" id="KW-0238">DNA-binding</keyword>
<evidence type="ECO:0000313" key="5">
    <source>
        <dbReference type="EMBL" id="MVU77954.1"/>
    </source>
</evidence>
<proteinExistence type="inferred from homology"/>
<comment type="similarity">
    <text evidence="1">Belongs to the BlaI transcriptional regulatory family.</text>
</comment>
<dbReference type="InterPro" id="IPR005650">
    <property type="entry name" value="BlaI_family"/>
</dbReference>
<name>A0A7K1UUC4_9NOCA</name>
<keyword evidence="6" id="KW-1185">Reference proteome</keyword>
<evidence type="ECO:0000256" key="4">
    <source>
        <dbReference type="ARBA" id="ARBA00023163"/>
    </source>
</evidence>
<dbReference type="RefSeq" id="WP_328601748.1">
    <property type="nucleotide sequence ID" value="NZ_WRPP01000002.1"/>
</dbReference>
<dbReference type="Gene3D" id="6.10.140.850">
    <property type="match status" value="1"/>
</dbReference>
<evidence type="ECO:0000256" key="2">
    <source>
        <dbReference type="ARBA" id="ARBA00023015"/>
    </source>
</evidence>
<accession>A0A7K1UUC4</accession>
<dbReference type="InterPro" id="IPR036388">
    <property type="entry name" value="WH-like_DNA-bd_sf"/>
</dbReference>
<evidence type="ECO:0000256" key="3">
    <source>
        <dbReference type="ARBA" id="ARBA00023125"/>
    </source>
</evidence>
<dbReference type="EMBL" id="WRPP01000002">
    <property type="protein sequence ID" value="MVU77954.1"/>
    <property type="molecule type" value="Genomic_DNA"/>
</dbReference>
<dbReference type="InterPro" id="IPR036390">
    <property type="entry name" value="WH_DNA-bd_sf"/>
</dbReference>
<keyword evidence="4" id="KW-0804">Transcription</keyword>
<dbReference type="GO" id="GO:0003677">
    <property type="term" value="F:DNA binding"/>
    <property type="evidence" value="ECO:0007669"/>
    <property type="project" value="UniProtKB-KW"/>
</dbReference>
<evidence type="ECO:0000256" key="1">
    <source>
        <dbReference type="ARBA" id="ARBA00011046"/>
    </source>
</evidence>
<protein>
    <submittedName>
        <fullName evidence="5">BlaI/MecI/CopY family transcriptional regulator</fullName>
    </submittedName>
</protein>
<gene>
    <name evidence="5" type="ORF">GPX89_11940</name>
</gene>
<organism evidence="5 6">
    <name type="scientific">Nocardia terrae</name>
    <dbReference type="NCBI Taxonomy" id="2675851"/>
    <lineage>
        <taxon>Bacteria</taxon>
        <taxon>Bacillati</taxon>
        <taxon>Actinomycetota</taxon>
        <taxon>Actinomycetes</taxon>
        <taxon>Mycobacteriales</taxon>
        <taxon>Nocardiaceae</taxon>
        <taxon>Nocardia</taxon>
    </lineage>
</organism>
<dbReference type="SUPFAM" id="SSF46785">
    <property type="entry name" value="Winged helix' DNA-binding domain"/>
    <property type="match status" value="1"/>
</dbReference>
<reference evidence="5 6" key="1">
    <citation type="submission" date="2019-12" db="EMBL/GenBank/DDBJ databases">
        <title>Nocardia sp. nov. ET3-3 isolated from soil.</title>
        <authorList>
            <person name="Kanchanasin P."/>
            <person name="Tanasupawat S."/>
            <person name="Yuki M."/>
            <person name="Kudo T."/>
        </authorList>
    </citation>
    <scope>NUCLEOTIDE SEQUENCE [LARGE SCALE GENOMIC DNA]</scope>
    <source>
        <strain evidence="5 6">ET3-3</strain>
    </source>
</reference>
<evidence type="ECO:0000313" key="6">
    <source>
        <dbReference type="Proteomes" id="UP000466794"/>
    </source>
</evidence>
<dbReference type="Gene3D" id="1.10.10.10">
    <property type="entry name" value="Winged helix-like DNA-binding domain superfamily/Winged helix DNA-binding domain"/>
    <property type="match status" value="1"/>
</dbReference>
<dbReference type="GO" id="GO:0045892">
    <property type="term" value="P:negative regulation of DNA-templated transcription"/>
    <property type="evidence" value="ECO:0007669"/>
    <property type="project" value="InterPro"/>
</dbReference>
<dbReference type="Pfam" id="PF03965">
    <property type="entry name" value="Penicillinase_R"/>
    <property type="match status" value="1"/>
</dbReference>
<dbReference type="AlphaFoldDB" id="A0A7K1UUC4"/>
<keyword evidence="2" id="KW-0805">Transcription regulation</keyword>
<sequence length="124" mass="14339">MSARGFGDLEAVVIERIWDRSDKTTVRELFDELAAERDIAYTTVMSTMDNLHRKGWLERERVGKAYRYWPTLSREEYSARLMREALGSGGRSDLVLAHFVEQMSAEESEGLRAALRKLTRPKSR</sequence>
<comment type="caution">
    <text evidence="5">The sequence shown here is derived from an EMBL/GenBank/DDBJ whole genome shotgun (WGS) entry which is preliminary data.</text>
</comment>
<dbReference type="Proteomes" id="UP000466794">
    <property type="component" value="Unassembled WGS sequence"/>
</dbReference>